<evidence type="ECO:0000256" key="1">
    <source>
        <dbReference type="ARBA" id="ARBA00022729"/>
    </source>
</evidence>
<dbReference type="InterPro" id="IPR036907">
    <property type="entry name" value="5'-Nucleotdase_C_sf"/>
</dbReference>
<keyword evidence="2" id="KW-0378">Hydrolase</keyword>
<dbReference type="InterPro" id="IPR004843">
    <property type="entry name" value="Calcineurin-like_PHP"/>
</dbReference>
<dbReference type="Pfam" id="PF02872">
    <property type="entry name" value="5_nucleotid_C"/>
    <property type="match status" value="1"/>
</dbReference>
<dbReference type="GO" id="GO:0046872">
    <property type="term" value="F:metal ion binding"/>
    <property type="evidence" value="ECO:0007669"/>
    <property type="project" value="InterPro"/>
</dbReference>
<keyword evidence="2" id="KW-0547">Nucleotide-binding</keyword>
<dbReference type="Gene3D" id="3.60.21.10">
    <property type="match status" value="1"/>
</dbReference>
<sequence>MDSSVRVHIVHTNDIHSHFEEMLRIHTLIHQLRQEAEQAQEPCFLVDVGDHMDRVRMETEGTDGLVNRGVMDAAGYQMITLGNNELLTFSKQELNHLFHEAPFEVLAANVWNGTGEQPDWIHKWSFRQAHGIRIAFTGVTISLQDIYRQLGWEVSDPIRILEKEIPRIRREADAVVLLSHLGWGNDCRLAQEVPGIDLILGSHTHHLLEAPKRIGDTWVVAAGKFGQHVGHTILHFVPETGSLKKVEGRCLPTETVAPDVGIQRLIQDYRHQSNEVMAQPVTELDWDLPIDWYQESPLGNLLADGLLHWTGGDCAMVNAGQLLGGLKAGQVTKARIHQICPHPINPCRMVLKGEQIRLVLEKSLLKDYQQMEIRGFGFRGKQLGILNLSGMEVNYVPDAPPLQRISHVVINGKDLVDEAMYQVATIDMFTFGVGYKDLREGMEQKFFLPEFLRHILTRQLTRPQAVYDSFRPRWRDKPPCMRQ</sequence>
<dbReference type="KEGG" id="kpul:GXN76_03725"/>
<name>A0A7D3XLF9_9BACL</name>
<dbReference type="SUPFAM" id="SSF56300">
    <property type="entry name" value="Metallo-dependent phosphatases"/>
    <property type="match status" value="1"/>
</dbReference>
<dbReference type="RefSeq" id="WP_173220625.1">
    <property type="nucleotide sequence ID" value="NZ_CP048104.1"/>
</dbReference>
<evidence type="ECO:0000259" key="3">
    <source>
        <dbReference type="Pfam" id="PF00149"/>
    </source>
</evidence>
<dbReference type="InterPro" id="IPR029052">
    <property type="entry name" value="Metallo-depent_PP-like"/>
</dbReference>
<dbReference type="PANTHER" id="PTHR11575">
    <property type="entry name" value="5'-NUCLEOTIDASE-RELATED"/>
    <property type="match status" value="1"/>
</dbReference>
<organism evidence="5 6">
    <name type="scientific">Kroppenstedtia pulmonis</name>
    <dbReference type="NCBI Taxonomy" id="1380685"/>
    <lineage>
        <taxon>Bacteria</taxon>
        <taxon>Bacillati</taxon>
        <taxon>Bacillota</taxon>
        <taxon>Bacilli</taxon>
        <taxon>Bacillales</taxon>
        <taxon>Thermoactinomycetaceae</taxon>
        <taxon>Kroppenstedtia</taxon>
    </lineage>
</organism>
<gene>
    <name evidence="5" type="ORF">GXN76_03725</name>
</gene>
<feature type="domain" description="5'-Nucleotidase C-terminal" evidence="4">
    <location>
        <begin position="291"/>
        <end position="428"/>
    </location>
</feature>
<dbReference type="InterPro" id="IPR008334">
    <property type="entry name" value="5'-Nucleotdase_C"/>
</dbReference>
<evidence type="ECO:0000259" key="4">
    <source>
        <dbReference type="Pfam" id="PF02872"/>
    </source>
</evidence>
<feature type="domain" description="Calcineurin-like phosphoesterase" evidence="3">
    <location>
        <begin position="8"/>
        <end position="206"/>
    </location>
</feature>
<comment type="similarity">
    <text evidence="2">Belongs to the 5'-nucleotidase family.</text>
</comment>
<dbReference type="EMBL" id="CP048104">
    <property type="protein sequence ID" value="QKG83669.1"/>
    <property type="molecule type" value="Genomic_DNA"/>
</dbReference>
<proteinExistence type="inferred from homology"/>
<dbReference type="GO" id="GO:0008253">
    <property type="term" value="F:5'-nucleotidase activity"/>
    <property type="evidence" value="ECO:0007669"/>
    <property type="project" value="TreeGrafter"/>
</dbReference>
<dbReference type="Pfam" id="PF00149">
    <property type="entry name" value="Metallophos"/>
    <property type="match status" value="1"/>
</dbReference>
<dbReference type="GO" id="GO:0008768">
    <property type="term" value="F:UDP-sugar diphosphatase activity"/>
    <property type="evidence" value="ECO:0007669"/>
    <property type="project" value="TreeGrafter"/>
</dbReference>
<dbReference type="CDD" id="cd00845">
    <property type="entry name" value="MPP_UshA_N_like"/>
    <property type="match status" value="1"/>
</dbReference>
<keyword evidence="1" id="KW-0732">Signal</keyword>
<dbReference type="InterPro" id="IPR006146">
    <property type="entry name" value="5'-Nucleotdase_CS"/>
</dbReference>
<dbReference type="PROSITE" id="PS00785">
    <property type="entry name" value="5_NUCLEOTIDASE_1"/>
    <property type="match status" value="1"/>
</dbReference>
<dbReference type="InterPro" id="IPR006179">
    <property type="entry name" value="5_nucleotidase/apyrase"/>
</dbReference>
<protein>
    <submittedName>
        <fullName evidence="5">Bifunctional metallophosphatase/5'-nucleotidase</fullName>
    </submittedName>
</protein>
<dbReference type="PRINTS" id="PR01607">
    <property type="entry name" value="APYRASEFAMLY"/>
</dbReference>
<dbReference type="PANTHER" id="PTHR11575:SF23">
    <property type="entry name" value="5-NUCLEOTIDASE FAMILY PROTEIN"/>
    <property type="match status" value="1"/>
</dbReference>
<evidence type="ECO:0000256" key="2">
    <source>
        <dbReference type="RuleBase" id="RU362119"/>
    </source>
</evidence>
<dbReference type="GO" id="GO:0000166">
    <property type="term" value="F:nucleotide binding"/>
    <property type="evidence" value="ECO:0007669"/>
    <property type="project" value="UniProtKB-KW"/>
</dbReference>
<evidence type="ECO:0000313" key="5">
    <source>
        <dbReference type="EMBL" id="QKG83669.1"/>
    </source>
</evidence>
<accession>A0A7D3XLF9</accession>
<reference evidence="5 6" key="1">
    <citation type="submission" date="2020-01" db="EMBL/GenBank/DDBJ databases">
        <authorList>
            <person name="Gulvik C.A."/>
            <person name="Batra D.G."/>
        </authorList>
    </citation>
    <scope>NUCLEOTIDE SEQUENCE [LARGE SCALE GENOMIC DNA]</scope>
    <source>
        <strain evidence="5 6">W9323</strain>
    </source>
</reference>
<dbReference type="GO" id="GO:0009166">
    <property type="term" value="P:nucleotide catabolic process"/>
    <property type="evidence" value="ECO:0007669"/>
    <property type="project" value="InterPro"/>
</dbReference>
<evidence type="ECO:0000313" key="6">
    <source>
        <dbReference type="Proteomes" id="UP000503088"/>
    </source>
</evidence>
<dbReference type="Proteomes" id="UP000503088">
    <property type="component" value="Chromosome"/>
</dbReference>
<dbReference type="SUPFAM" id="SSF55816">
    <property type="entry name" value="5'-nucleotidase (syn. UDP-sugar hydrolase), C-terminal domain"/>
    <property type="match status" value="1"/>
</dbReference>
<dbReference type="GO" id="GO:0030288">
    <property type="term" value="C:outer membrane-bounded periplasmic space"/>
    <property type="evidence" value="ECO:0007669"/>
    <property type="project" value="TreeGrafter"/>
</dbReference>
<dbReference type="AlphaFoldDB" id="A0A7D3XLF9"/>
<dbReference type="Gene3D" id="3.90.780.10">
    <property type="entry name" value="5'-Nucleotidase, C-terminal domain"/>
    <property type="match status" value="1"/>
</dbReference>
<keyword evidence="6" id="KW-1185">Reference proteome</keyword>